<dbReference type="PANTHER" id="PTHR45615">
    <property type="entry name" value="MYOSIN HEAVY CHAIN, NON-MUSCLE"/>
    <property type="match status" value="1"/>
</dbReference>
<dbReference type="PANTHER" id="PTHR45615:SF16">
    <property type="entry name" value="MYOSIN-9"/>
    <property type="match status" value="1"/>
</dbReference>
<dbReference type="PROSITE" id="PS50011">
    <property type="entry name" value="PROTEIN_KINASE_DOM"/>
    <property type="match status" value="2"/>
</dbReference>
<dbReference type="InterPro" id="IPR004009">
    <property type="entry name" value="SH3_Myosin"/>
</dbReference>
<feature type="region of interest" description="Disordered" evidence="25">
    <location>
        <begin position="2042"/>
        <end position="2085"/>
    </location>
</feature>
<comment type="caution">
    <text evidence="29">The sequence shown here is derived from an EMBL/GenBank/DDBJ whole genome shotgun (WGS) entry which is preliminary data.</text>
</comment>
<evidence type="ECO:0000256" key="15">
    <source>
        <dbReference type="ARBA" id="ARBA00023212"/>
    </source>
</evidence>
<feature type="region of interest" description="Actin-binding" evidence="23">
    <location>
        <begin position="694"/>
        <end position="716"/>
    </location>
</feature>
<feature type="binding site" evidence="24">
    <location>
        <position position="2110"/>
    </location>
    <ligand>
        <name>ATP</name>
        <dbReference type="ChEBI" id="CHEBI:30616"/>
    </ligand>
</feature>
<keyword evidence="5" id="KW-0963">Cytoplasm</keyword>
<organism evidence="29 30">
    <name type="scientific">Cirrhinus molitorella</name>
    <name type="common">mud carp</name>
    <dbReference type="NCBI Taxonomy" id="172907"/>
    <lineage>
        <taxon>Eukaryota</taxon>
        <taxon>Metazoa</taxon>
        <taxon>Chordata</taxon>
        <taxon>Craniata</taxon>
        <taxon>Vertebrata</taxon>
        <taxon>Euteleostomi</taxon>
        <taxon>Actinopterygii</taxon>
        <taxon>Neopterygii</taxon>
        <taxon>Teleostei</taxon>
        <taxon>Ostariophysi</taxon>
        <taxon>Cypriniformes</taxon>
        <taxon>Cyprinidae</taxon>
        <taxon>Labeoninae</taxon>
        <taxon>Labeonini</taxon>
        <taxon>Cirrhinus</taxon>
    </lineage>
</organism>
<evidence type="ECO:0000256" key="1">
    <source>
        <dbReference type="ARBA" id="ARBA00004245"/>
    </source>
</evidence>
<comment type="subcellular location">
    <subcellularLocation>
        <location evidence="2">Cytoplasm</location>
        <location evidence="2">Cell cortex</location>
    </subcellularLocation>
    <subcellularLocation>
        <location evidence="1">Cytoplasm</location>
        <location evidence="1">Cytoskeleton</location>
    </subcellularLocation>
    <subcellularLocation>
        <location evidence="18">Cytoplasmic vesicle</location>
        <location evidence="18">Secretory vesicle</location>
        <location evidence="18">Cortical granule</location>
    </subcellularLocation>
</comment>
<keyword evidence="14 23" id="KW-0009">Actin-binding</keyword>
<evidence type="ECO:0000256" key="19">
    <source>
        <dbReference type="ARBA" id="ARBA00039816"/>
    </source>
</evidence>
<feature type="domain" description="Protein kinase" evidence="26">
    <location>
        <begin position="2081"/>
        <end position="2362"/>
    </location>
</feature>
<dbReference type="Gene3D" id="2.30.30.360">
    <property type="entry name" value="Myosin S1 fragment, N-terminal"/>
    <property type="match status" value="1"/>
</dbReference>
<evidence type="ECO:0000256" key="10">
    <source>
        <dbReference type="ARBA" id="ARBA00022960"/>
    </source>
</evidence>
<dbReference type="InterPro" id="IPR002928">
    <property type="entry name" value="Myosin_tail"/>
</dbReference>
<dbReference type="InterPro" id="IPR000048">
    <property type="entry name" value="IQ_motif_EF-hand-BS"/>
</dbReference>
<keyword evidence="11" id="KW-0175">Coiled coil</keyword>
<feature type="compositionally biased region" description="Basic and acidic residues" evidence="25">
    <location>
        <begin position="1735"/>
        <end position="1744"/>
    </location>
</feature>
<gene>
    <name evidence="29" type="ORF">QQF64_029133</name>
</gene>
<evidence type="ECO:0000256" key="13">
    <source>
        <dbReference type="ARBA" id="ARBA00023175"/>
    </source>
</evidence>
<comment type="similarity">
    <text evidence="3">In the C-terminal section; belongs to the TRAFAC class myosin-kinesin ATPase superfamily. Myosin family.</text>
</comment>
<dbReference type="SUPFAM" id="SSF90257">
    <property type="entry name" value="Myosin rod fragments"/>
    <property type="match status" value="4"/>
</dbReference>
<feature type="region of interest" description="Disordered" evidence="25">
    <location>
        <begin position="1735"/>
        <end position="1764"/>
    </location>
</feature>
<dbReference type="CDD" id="cd14932">
    <property type="entry name" value="MYSc_Myh18"/>
    <property type="match status" value="1"/>
</dbReference>
<feature type="compositionally biased region" description="Polar residues" evidence="25">
    <location>
        <begin position="1749"/>
        <end position="1760"/>
    </location>
</feature>
<evidence type="ECO:0000256" key="5">
    <source>
        <dbReference type="ARBA" id="ARBA00022490"/>
    </source>
</evidence>
<dbReference type="Gene3D" id="1.20.120.720">
    <property type="entry name" value="Myosin VI head, motor domain, U50 subdomain"/>
    <property type="match status" value="1"/>
</dbReference>
<dbReference type="Gene3D" id="3.40.850.10">
    <property type="entry name" value="Kinesin motor domain"/>
    <property type="match status" value="1"/>
</dbReference>
<dbReference type="PROSITE" id="PS00108">
    <property type="entry name" value="PROTEIN_KINASE_ST"/>
    <property type="match status" value="2"/>
</dbReference>
<dbReference type="InterPro" id="IPR036961">
    <property type="entry name" value="Kinesin_motor_dom_sf"/>
</dbReference>
<dbReference type="Gene3D" id="1.20.58.530">
    <property type="match status" value="1"/>
</dbReference>
<evidence type="ECO:0000256" key="3">
    <source>
        <dbReference type="ARBA" id="ARBA00006998"/>
    </source>
</evidence>
<dbReference type="Pfam" id="PF00069">
    <property type="entry name" value="Pkinase"/>
    <property type="match status" value="2"/>
</dbReference>
<dbReference type="Gene3D" id="1.20.5.340">
    <property type="match status" value="3"/>
</dbReference>
<dbReference type="Pfam" id="PF02736">
    <property type="entry name" value="Myosin_N"/>
    <property type="match status" value="1"/>
</dbReference>
<evidence type="ECO:0000256" key="17">
    <source>
        <dbReference type="ARBA" id="ARBA00023329"/>
    </source>
</evidence>
<feature type="region of interest" description="Disordered" evidence="25">
    <location>
        <begin position="2747"/>
        <end position="2767"/>
    </location>
</feature>
<feature type="region of interest" description="Disordered" evidence="25">
    <location>
        <begin position="1274"/>
        <end position="1312"/>
    </location>
</feature>
<evidence type="ECO:0000259" key="27">
    <source>
        <dbReference type="PROSITE" id="PS51456"/>
    </source>
</evidence>
<dbReference type="InterPro" id="IPR000719">
    <property type="entry name" value="Prot_kinase_dom"/>
</dbReference>
<dbReference type="Gene3D" id="1.20.5.1160">
    <property type="entry name" value="Vasodilator-stimulated phosphoprotein"/>
    <property type="match status" value="1"/>
</dbReference>
<dbReference type="PROSITE" id="PS51456">
    <property type="entry name" value="MYOSIN_MOTOR"/>
    <property type="match status" value="1"/>
</dbReference>
<feature type="compositionally biased region" description="Basic residues" evidence="25">
    <location>
        <begin position="2754"/>
        <end position="2763"/>
    </location>
</feature>
<feature type="compositionally biased region" description="Basic and acidic residues" evidence="25">
    <location>
        <begin position="2449"/>
        <end position="2462"/>
    </location>
</feature>
<dbReference type="Pfam" id="PF00063">
    <property type="entry name" value="Myosin_head"/>
    <property type="match status" value="1"/>
</dbReference>
<dbReference type="Pfam" id="PF00612">
    <property type="entry name" value="IQ"/>
    <property type="match status" value="1"/>
</dbReference>
<reference evidence="29 30" key="1">
    <citation type="submission" date="2023-09" db="EMBL/GenBank/DDBJ databases">
        <authorList>
            <person name="Wang M."/>
        </authorList>
    </citation>
    <scope>NUCLEOTIDE SEQUENCE [LARGE SCALE GENOMIC DNA]</scope>
    <source>
        <strain evidence="29">GT-2023</strain>
        <tissue evidence="29">Liver</tissue>
    </source>
</reference>
<evidence type="ECO:0000256" key="20">
    <source>
        <dbReference type="ARBA" id="ARBA00041440"/>
    </source>
</evidence>
<dbReference type="InterPro" id="IPR001609">
    <property type="entry name" value="Myosin_head_motor_dom-like"/>
</dbReference>
<evidence type="ECO:0000256" key="14">
    <source>
        <dbReference type="ARBA" id="ARBA00023203"/>
    </source>
</evidence>
<evidence type="ECO:0000256" key="23">
    <source>
        <dbReference type="PROSITE-ProRule" id="PRU00782"/>
    </source>
</evidence>
<feature type="region of interest" description="Disordered" evidence="25">
    <location>
        <begin position="2387"/>
        <end position="2409"/>
    </location>
</feature>
<dbReference type="Proteomes" id="UP001558613">
    <property type="component" value="Unassembled WGS sequence"/>
</dbReference>
<keyword evidence="17" id="KW-0968">Cytoplasmic vesicle</keyword>
<evidence type="ECO:0000256" key="24">
    <source>
        <dbReference type="PROSITE-ProRule" id="PRU10141"/>
    </source>
</evidence>
<feature type="domain" description="Myosin motor" evidence="27">
    <location>
        <begin position="115"/>
        <end position="816"/>
    </location>
</feature>
<protein>
    <recommendedName>
        <fullName evidence="19">Myosin-9</fullName>
    </recommendedName>
    <alternativeName>
        <fullName evidence="20">Myosin heavy chain 9</fullName>
    </alternativeName>
    <alternativeName>
        <fullName evidence="21">Myosin heavy chain, non-muscle IIa</fullName>
    </alternativeName>
    <alternativeName>
        <fullName evidence="22">Non-muscle myosin heavy chain IIa</fullName>
    </alternativeName>
</protein>
<feature type="compositionally biased region" description="Basic residues" evidence="25">
    <location>
        <begin position="2512"/>
        <end position="2522"/>
    </location>
</feature>
<evidence type="ECO:0000256" key="11">
    <source>
        <dbReference type="ARBA" id="ARBA00023054"/>
    </source>
</evidence>
<feature type="region of interest" description="Disordered" evidence="25">
    <location>
        <begin position="1968"/>
        <end position="2027"/>
    </location>
</feature>
<dbReference type="InterPro" id="IPR017441">
    <property type="entry name" value="Protein_kinase_ATP_BS"/>
</dbReference>
<keyword evidence="15" id="KW-0206">Cytoskeleton</keyword>
<evidence type="ECO:0000256" key="18">
    <source>
        <dbReference type="ARBA" id="ARBA00037865"/>
    </source>
</evidence>
<feature type="compositionally biased region" description="Basic residues" evidence="25">
    <location>
        <begin position="2067"/>
        <end position="2077"/>
    </location>
</feature>
<keyword evidence="6" id="KW-0716">Sensory transduction</keyword>
<keyword evidence="13 23" id="KW-0505">Motor protein</keyword>
<dbReference type="SMART" id="SM00242">
    <property type="entry name" value="MYSc"/>
    <property type="match status" value="1"/>
</dbReference>
<name>A0ABR3N8X6_9TELE</name>
<evidence type="ECO:0000256" key="8">
    <source>
        <dbReference type="ARBA" id="ARBA00022840"/>
    </source>
</evidence>
<evidence type="ECO:0000256" key="22">
    <source>
        <dbReference type="ARBA" id="ARBA00043098"/>
    </source>
</evidence>
<feature type="region of interest" description="Disordered" evidence="25">
    <location>
        <begin position="1917"/>
        <end position="1944"/>
    </location>
</feature>
<dbReference type="Gene3D" id="1.20.5.4820">
    <property type="match status" value="1"/>
</dbReference>
<evidence type="ECO:0000256" key="25">
    <source>
        <dbReference type="SAM" id="MobiDB-lite"/>
    </source>
</evidence>
<evidence type="ECO:0000256" key="6">
    <source>
        <dbReference type="ARBA" id="ARBA00022606"/>
    </source>
</evidence>
<evidence type="ECO:0000256" key="12">
    <source>
        <dbReference type="ARBA" id="ARBA00023123"/>
    </source>
</evidence>
<feature type="binding site" evidence="23">
    <location>
        <begin position="208"/>
        <end position="215"/>
    </location>
    <ligand>
        <name>ATP</name>
        <dbReference type="ChEBI" id="CHEBI:30616"/>
    </ligand>
</feature>
<dbReference type="PRINTS" id="PR00193">
    <property type="entry name" value="MYOSINHEAVY"/>
</dbReference>
<dbReference type="Gene3D" id="1.10.510.10">
    <property type="entry name" value="Transferase(Phosphotransferase) domain 1"/>
    <property type="match status" value="2"/>
</dbReference>
<keyword evidence="16" id="KW-0844">Vision</keyword>
<dbReference type="SMART" id="SM00220">
    <property type="entry name" value="S_TKc"/>
    <property type="match status" value="2"/>
</dbReference>
<dbReference type="EMBL" id="JAYMGO010000006">
    <property type="protein sequence ID" value="KAL1273271.1"/>
    <property type="molecule type" value="Genomic_DNA"/>
</dbReference>
<keyword evidence="8 23" id="KW-0067">ATP-binding</keyword>
<dbReference type="Gene3D" id="3.30.200.20">
    <property type="entry name" value="Phosphorylase Kinase, domain 1"/>
    <property type="match status" value="2"/>
</dbReference>
<feature type="region of interest" description="Disordered" evidence="25">
    <location>
        <begin position="1495"/>
        <end position="1517"/>
    </location>
</feature>
<dbReference type="InterPro" id="IPR027417">
    <property type="entry name" value="P-loop_NTPase"/>
</dbReference>
<evidence type="ECO:0000256" key="9">
    <source>
        <dbReference type="ARBA" id="ARBA00022860"/>
    </source>
</evidence>
<evidence type="ECO:0000313" key="30">
    <source>
        <dbReference type="Proteomes" id="UP001558613"/>
    </source>
</evidence>
<dbReference type="Pfam" id="PF01576">
    <property type="entry name" value="Myosin_tail_1"/>
    <property type="match status" value="1"/>
</dbReference>
<dbReference type="SUPFAM" id="SSF56112">
    <property type="entry name" value="Protein kinase-like (PK-like)"/>
    <property type="match status" value="2"/>
</dbReference>
<feature type="binding site" evidence="24">
    <location>
        <position position="2555"/>
    </location>
    <ligand>
        <name>ATP</name>
        <dbReference type="ChEBI" id="CHEBI:30616"/>
    </ligand>
</feature>
<dbReference type="SUPFAM" id="SSF52540">
    <property type="entry name" value="P-loop containing nucleoside triphosphate hydrolases"/>
    <property type="match status" value="1"/>
</dbReference>
<evidence type="ECO:0000256" key="16">
    <source>
        <dbReference type="ARBA" id="ARBA00023305"/>
    </source>
</evidence>
<dbReference type="SMART" id="SM00015">
    <property type="entry name" value="IQ"/>
    <property type="match status" value="1"/>
</dbReference>
<dbReference type="InterPro" id="IPR008271">
    <property type="entry name" value="Ser/Thr_kinase_AS"/>
</dbReference>
<feature type="compositionally biased region" description="Polar residues" evidence="25">
    <location>
        <begin position="1992"/>
        <end position="2002"/>
    </location>
</feature>
<keyword evidence="9" id="KW-0112">Calmodulin-binding</keyword>
<evidence type="ECO:0000256" key="21">
    <source>
        <dbReference type="ARBA" id="ARBA00042289"/>
    </source>
</evidence>
<feature type="compositionally biased region" description="Basic and acidic residues" evidence="25">
    <location>
        <begin position="2004"/>
        <end position="2017"/>
    </location>
</feature>
<keyword evidence="30" id="KW-1185">Reference proteome</keyword>
<feature type="domain" description="Myosin N-terminal SH3-like" evidence="28">
    <location>
        <begin position="61"/>
        <end position="111"/>
    </location>
</feature>
<evidence type="ECO:0000259" key="26">
    <source>
        <dbReference type="PROSITE" id="PS50011"/>
    </source>
</evidence>
<evidence type="ECO:0000256" key="7">
    <source>
        <dbReference type="ARBA" id="ARBA00022741"/>
    </source>
</evidence>
<feature type="region of interest" description="Disordered" evidence="25">
    <location>
        <begin position="2435"/>
        <end position="2530"/>
    </location>
</feature>
<evidence type="ECO:0000256" key="2">
    <source>
        <dbReference type="ARBA" id="ARBA00004544"/>
    </source>
</evidence>
<dbReference type="PROSITE" id="PS50096">
    <property type="entry name" value="IQ"/>
    <property type="match status" value="1"/>
</dbReference>
<dbReference type="PROSITE" id="PS51844">
    <property type="entry name" value="SH3_LIKE"/>
    <property type="match status" value="1"/>
</dbReference>
<proteinExistence type="inferred from homology"/>
<feature type="compositionally biased region" description="Basic and acidic residues" evidence="25">
    <location>
        <begin position="1298"/>
        <end position="1312"/>
    </location>
</feature>
<keyword evidence="12 23" id="KW-0518">Myosin</keyword>
<evidence type="ECO:0000259" key="28">
    <source>
        <dbReference type="PROSITE" id="PS51844"/>
    </source>
</evidence>
<dbReference type="PROSITE" id="PS00107">
    <property type="entry name" value="PROTEIN_KINASE_ATP"/>
    <property type="match status" value="2"/>
</dbReference>
<keyword evidence="10" id="KW-0133">Cell shape</keyword>
<dbReference type="Gene3D" id="1.10.10.820">
    <property type="match status" value="1"/>
</dbReference>
<evidence type="ECO:0000256" key="4">
    <source>
        <dbReference type="ARBA" id="ARBA00008314"/>
    </source>
</evidence>
<keyword evidence="7 23" id="KW-0547">Nucleotide-binding</keyword>
<dbReference type="InterPro" id="IPR008989">
    <property type="entry name" value="Myosin_S1_N"/>
</dbReference>
<sequence>MDKITDSTVYLKQNSAEQCANTSKMKMRKKEEKTAKMSDAEKFLYADRNTINDPLAQADWATKKLVWVPSEKLGFEAGSIKEETGDECLVELVDSAKKIKVNKDDIQKMNPPKFSKVEDMAELTCLNEASVLHNLRERYYSGLIYTYSGLFCVVINPYKHLPIYTEEIVEMYKGKKRHEMPPHIYAITDTAYRSMMQDREDQSILCTGESGAGKTENTKKVIQYLAFVASSFKTKKDQSSVTLSHGELEKQLLQANPILEAFGNAKTVKNDNSSRFGKFIRINFDVNGYIVGANIETYLLEKSRAIRQAKVERAFHVFYYLLSGAGDKLRAELCLEDYNKYRFLSNGNVTIPGQQDKELFAETIDAFRIMGIPEDEQTGLLKVVSAVLQLGNMSFKKERNTDQASMPDDTAAQKVSHLLGMNVTDFARAILTPRIKVGRDYVQKAQTQEQAEFAVEALAKATYERLFRWLVMRINKALDKTKRQGASFIGILDIAGFEIFELNSFEQLCINYTNEKLQQLFNHTMFVLEQEEYQREGIEWSFIDFGLDLQPCIELIEKTAGPPGILALLDEECWFPKATDKSFVEKVVQELGNNPKFQKPKKLKDDADFCIIHYAGKVDYKANEWLMKNMDPLNDNVATLLNQSSDKFVSELWKDVDRIVGLDKVAGMSESLHGAVKTRKGMFRTVGQLYKEQLTNLMTTLRNTNPNFVRCIIPNHEKKAGKLAHHLVLDQLRCNGVLEGIRICRQGFPNRIVFQEFRQRYEILTPNAIPKGFMDGKQACVLMIKALELDSNLYRIGQSKVFFRAGVLAHLEEERDMKITDVIITFQAWCRGYVARRAFAKRQQQLTAMRVIQRNCAAYLKLRNWHWWRLFTKVKPLLQVTRQEEKMIAKEEELVKMKERQLQAEDQLKEFEAKQRQLNAEKIALQEQLQAETELCQEAEEMRARLAARQQELEDILHDLESRLEEEEERVSQFQTERKKMQQNIGDLEQQLDEEEAARQKLQLEKVTMDAKLKKIEEEIMVLDDQNAKLNKEKKQLEERISEFTTNLAEEEEKSKSLQKLKNKHEAMITDLEDRLRKEEKMRQELEKSRRKLEGDSTDLHDQIAELQAQIAELRAQLAKKEEELQAALARIEEEAALKNAAQKNIRELEAQLSELQEDLELEKAARAKAEKHRRDLGEELEALKTELEDTLDSTAAQQELRAKRETEVTQLKKTLEDEARSHEQMLAEVRQKHNQAFEELNEQLEQSKRNKASVEKAKQALESERNELQIELQSLSQGKNDSEHRRKKAESQLQELQVKHGESERQKQELADKVAKMQVELEALQGTLSKVESKSIKAAKDCSSVESQLKDTQALLEEETRQKLALSTRIRQLEDEQNNLKEMLEEEEESKKNVEKQLHTTQAQLADMKKKVEQEAQNLESMEDGKKKLQREVESIMQQLEEKNAGYDKLEKTKTRLQRELDDVLVDQAHLRQTVQELERKQKKFDQMLAEEKSISQKYAEERDRAEAEAREKETRTLTLTRELEAITDLKEELERVNKQLKTEMEDLMSSKDDAGKSVHELERAKRGMEQQLVEMKTQLEELEDELQLTEDAKLRLEVNMQAMKAQFERDLQSRDEQGEEKRKQLVKQVREMEMELEDERKQRAQAVSVRKKLELDLSELAAQIDNANKARDEALRQLKKLQAQVKDQMREFEDLRLSRDEALNQAKENERKIKSMEAEIMQLHEDLAAADRAKRQIQQERDELQDEINSQNAKNSLSSDERRRLEARIAQLEEELEEEHLNVELVNDRLKKATLQAEQVTVELTAERGNSQRLEGLRSQLDRQNKDLKQKLQDLETTVKSKYKSTIAALEAKIPQLEEQLDMEMKERQQSTKQVRRMEKKLKEILLQVDDERRNAEQYKNETEKLNTRMKQLKRQLEETEEDAARANASRRKLQRELEDATESATLMNREVSTLKNKLRRGDFSVNVRRTTGRSGVDSDEENDLKTSRSRSAAFTQTAAQEDGRRGSGDRDQERLPSPNQALSQELPGYVAPLPSDLAVSVSTDQPHRKRKRQSGSQKDERPSTSHRRPAKRSRKEAYAKGPLLGRGGFGSVYAGIRRSDGLPVAIKYVSKSRTSERLKVEGHGQLPLEVALMTLVNSAPACPNVLQLVEWFDRRRRYIMILERPVPCQDLQSFCEENGSLDENLAKKVLLQLITALKHCESRRVLHRDVKPENLLISTESHDIKLLDFGCGDQLKDSAYEYFAGTLEYAPPEWFRQHRYHAGPATVWSVGVTLYNILCGCFPFRGARRVTSRSRLHFPRELSTGKRQKTCPDPGEVCCSVFLKTVLCVTECRQLIRWCLSASASDRPSLDDIESHPWVSRSDTGSVESSFLITFRKRSEHRLMSTSVSVEETARDAARTNASRRKLQRELEDATESATLMNREVSTLKNKLRSRSAVFTQTAGQEDERHGSGDRDQERLPSPNQAPSQELPGYVAPLPSDLAVSVSTDQPHRKRKRQSGSQEDEHPSTSHRRPAKRSRKEAYSKGPLLGRGGFGSVYAGIRRSDGLPVAIKYVSKSRTSERLKVEGHGQLPLEVALMTLVNSAPACPNVLQLVEWFDRRRRYIMILERPVPCQDLQSFCEENGSLDENLAKKVLLQLITALKHCESRRVLHRDVKPENLLISTESHDIKLLDFGCGDQLKDSAYEYFAGTLEYAPPEWFRQHRYHAGPATVWSVGVTLYNILCGCFPFRGARRVTSRSRLHFPRELSTGKRQKTSRSRVSRSDTGSVEHSFLITFRKRSEHGLMSASVCDGLCVETGGAEHTAPAKTRARDQLK</sequence>
<comment type="similarity">
    <text evidence="4 23">Belongs to the TRAFAC class myosin-kinesin ATPase superfamily. Myosin family.</text>
</comment>
<evidence type="ECO:0000313" key="29">
    <source>
        <dbReference type="EMBL" id="KAL1273271.1"/>
    </source>
</evidence>
<dbReference type="Gene3D" id="6.10.250.2420">
    <property type="match status" value="2"/>
</dbReference>
<accession>A0ABR3N8X6</accession>
<feature type="domain" description="Protein kinase" evidence="26">
    <location>
        <begin position="2526"/>
        <end position="2776"/>
    </location>
</feature>
<dbReference type="InterPro" id="IPR011009">
    <property type="entry name" value="Kinase-like_dom_sf"/>
</dbReference>